<proteinExistence type="predicted"/>
<sequence length="168" mass="18632">MSLLCENESSHAVDKMHHQVRRAPSFSGPLNHPNQASGNSLSAPIKPSGGYRDSLDDKSKANLVQIKGCFSMTSEDLDLVKTMMAINDYGHASEAVMIGKPVGHLATVDDRGKKLLPQSLQLYELLPHAIQDQLMLGRDPHVNVQAQKSRRSTTWIFDRQSNLIHLHD</sequence>
<keyword evidence="2" id="KW-1185">Reference proteome</keyword>
<evidence type="ECO:0000313" key="2">
    <source>
        <dbReference type="Proteomes" id="UP001055879"/>
    </source>
</evidence>
<organism evidence="1 2">
    <name type="scientific">Arctium lappa</name>
    <name type="common">Greater burdock</name>
    <name type="synonym">Lappa major</name>
    <dbReference type="NCBI Taxonomy" id="4217"/>
    <lineage>
        <taxon>Eukaryota</taxon>
        <taxon>Viridiplantae</taxon>
        <taxon>Streptophyta</taxon>
        <taxon>Embryophyta</taxon>
        <taxon>Tracheophyta</taxon>
        <taxon>Spermatophyta</taxon>
        <taxon>Magnoliopsida</taxon>
        <taxon>eudicotyledons</taxon>
        <taxon>Gunneridae</taxon>
        <taxon>Pentapetalae</taxon>
        <taxon>asterids</taxon>
        <taxon>campanulids</taxon>
        <taxon>Asterales</taxon>
        <taxon>Asteraceae</taxon>
        <taxon>Carduoideae</taxon>
        <taxon>Cardueae</taxon>
        <taxon>Arctiinae</taxon>
        <taxon>Arctium</taxon>
    </lineage>
</organism>
<reference evidence="2" key="1">
    <citation type="journal article" date="2022" name="Mol. Ecol. Resour.">
        <title>The genomes of chicory, endive, great burdock and yacon provide insights into Asteraceae palaeo-polyploidization history and plant inulin production.</title>
        <authorList>
            <person name="Fan W."/>
            <person name="Wang S."/>
            <person name="Wang H."/>
            <person name="Wang A."/>
            <person name="Jiang F."/>
            <person name="Liu H."/>
            <person name="Zhao H."/>
            <person name="Xu D."/>
            <person name="Zhang Y."/>
        </authorList>
    </citation>
    <scope>NUCLEOTIDE SEQUENCE [LARGE SCALE GENOMIC DNA]</scope>
    <source>
        <strain evidence="2">cv. Niubang</strain>
    </source>
</reference>
<name>A0ACB8YNC0_ARCLA</name>
<gene>
    <name evidence="1" type="ORF">L6452_34758</name>
</gene>
<accession>A0ACB8YNC0</accession>
<dbReference type="Proteomes" id="UP001055879">
    <property type="component" value="Linkage Group LG12"/>
</dbReference>
<evidence type="ECO:0000313" key="1">
    <source>
        <dbReference type="EMBL" id="KAI3685510.1"/>
    </source>
</evidence>
<reference evidence="1 2" key="2">
    <citation type="journal article" date="2022" name="Mol. Ecol. Resour.">
        <title>The genomes of chicory, endive, great burdock and yacon provide insights into Asteraceae paleo-polyploidization history and plant inulin production.</title>
        <authorList>
            <person name="Fan W."/>
            <person name="Wang S."/>
            <person name="Wang H."/>
            <person name="Wang A."/>
            <person name="Jiang F."/>
            <person name="Liu H."/>
            <person name="Zhao H."/>
            <person name="Xu D."/>
            <person name="Zhang Y."/>
        </authorList>
    </citation>
    <scope>NUCLEOTIDE SEQUENCE [LARGE SCALE GENOMIC DNA]</scope>
    <source>
        <strain evidence="2">cv. Niubang</strain>
    </source>
</reference>
<comment type="caution">
    <text evidence="1">The sequence shown here is derived from an EMBL/GenBank/DDBJ whole genome shotgun (WGS) entry which is preliminary data.</text>
</comment>
<protein>
    <submittedName>
        <fullName evidence="1">Uncharacterized protein</fullName>
    </submittedName>
</protein>
<dbReference type="EMBL" id="CM042058">
    <property type="protein sequence ID" value="KAI3685510.1"/>
    <property type="molecule type" value="Genomic_DNA"/>
</dbReference>